<evidence type="ECO:0000313" key="2">
    <source>
        <dbReference type="EnsemblPlants" id="PAC:32931051.CDS.1"/>
    </source>
</evidence>
<dbReference type="Gramene" id="Pp3c13_5170V3.4">
    <property type="protein sequence ID" value="PAC:32931054.CDS.1"/>
    <property type="gene ID" value="Pp3c13_5170"/>
</dbReference>
<dbReference type="InParanoid" id="A0A2K1JKU1"/>
<dbReference type="EMBL" id="ABEU02000013">
    <property type="protein sequence ID" value="PNR42173.1"/>
    <property type="molecule type" value="Genomic_DNA"/>
</dbReference>
<sequence length="66" mass="7490">MVEVQLHCKRRLFVCIILPRTMAWCGRPQLFASCCRPGLLALCGDRSLYSSTSFVRDSGADRRGRQ</sequence>
<name>A0A2K1JKU1_PHYPA</name>
<dbReference type="EnsemblPlants" id="Pp3c13_5170V3.4">
    <property type="protein sequence ID" value="PAC:32931054.CDS.1"/>
    <property type="gene ID" value="Pp3c13_5170"/>
</dbReference>
<gene>
    <name evidence="1" type="ORF">PHYPA_017002</name>
</gene>
<reference evidence="1 3" key="2">
    <citation type="journal article" date="2018" name="Plant J.">
        <title>The Physcomitrella patens chromosome-scale assembly reveals moss genome structure and evolution.</title>
        <authorList>
            <person name="Lang D."/>
            <person name="Ullrich K.K."/>
            <person name="Murat F."/>
            <person name="Fuchs J."/>
            <person name="Jenkins J."/>
            <person name="Haas F.B."/>
            <person name="Piednoel M."/>
            <person name="Gundlach H."/>
            <person name="Van Bel M."/>
            <person name="Meyberg R."/>
            <person name="Vives C."/>
            <person name="Morata J."/>
            <person name="Symeonidi A."/>
            <person name="Hiss M."/>
            <person name="Muchero W."/>
            <person name="Kamisugi Y."/>
            <person name="Saleh O."/>
            <person name="Blanc G."/>
            <person name="Decker E.L."/>
            <person name="van Gessel N."/>
            <person name="Grimwood J."/>
            <person name="Hayes R.D."/>
            <person name="Graham S.W."/>
            <person name="Gunter L.E."/>
            <person name="McDaniel S.F."/>
            <person name="Hoernstein S.N.W."/>
            <person name="Larsson A."/>
            <person name="Li F.W."/>
            <person name="Perroud P.F."/>
            <person name="Phillips J."/>
            <person name="Ranjan P."/>
            <person name="Rokshar D.S."/>
            <person name="Rothfels C.J."/>
            <person name="Schneider L."/>
            <person name="Shu S."/>
            <person name="Stevenson D.W."/>
            <person name="Thummler F."/>
            <person name="Tillich M."/>
            <person name="Villarreal Aguilar J.C."/>
            <person name="Widiez T."/>
            <person name="Wong G.K."/>
            <person name="Wymore A."/>
            <person name="Zhang Y."/>
            <person name="Zimmer A.D."/>
            <person name="Quatrano R.S."/>
            <person name="Mayer K.F.X."/>
            <person name="Goodstein D."/>
            <person name="Casacuberta J.M."/>
            <person name="Vandepoele K."/>
            <person name="Reski R."/>
            <person name="Cuming A.C."/>
            <person name="Tuskan G.A."/>
            <person name="Maumus F."/>
            <person name="Salse J."/>
            <person name="Schmutz J."/>
            <person name="Rensing S.A."/>
        </authorList>
    </citation>
    <scope>NUCLEOTIDE SEQUENCE [LARGE SCALE GENOMIC DNA]</scope>
    <source>
        <strain evidence="2 3">cv. Gransden 2004</strain>
    </source>
</reference>
<dbReference type="EnsemblPlants" id="Pp3c13_5170V3.1">
    <property type="protein sequence ID" value="PAC:32931051.CDS.1"/>
    <property type="gene ID" value="Pp3c13_5170"/>
</dbReference>
<dbReference type="Gramene" id="Pp3c13_5170V3.3">
    <property type="protein sequence ID" value="PAC:32931053.CDS.1"/>
    <property type="gene ID" value="Pp3c13_5170"/>
</dbReference>
<dbReference type="EnsemblPlants" id="Pp3c13_5170V3.3">
    <property type="protein sequence ID" value="PAC:32931053.CDS.1"/>
    <property type="gene ID" value="Pp3c13_5170"/>
</dbReference>
<reference evidence="1 3" key="1">
    <citation type="journal article" date="2008" name="Science">
        <title>The Physcomitrella genome reveals evolutionary insights into the conquest of land by plants.</title>
        <authorList>
            <person name="Rensing S."/>
            <person name="Lang D."/>
            <person name="Zimmer A."/>
            <person name="Terry A."/>
            <person name="Salamov A."/>
            <person name="Shapiro H."/>
            <person name="Nishiyama T."/>
            <person name="Perroud P.-F."/>
            <person name="Lindquist E."/>
            <person name="Kamisugi Y."/>
            <person name="Tanahashi T."/>
            <person name="Sakakibara K."/>
            <person name="Fujita T."/>
            <person name="Oishi K."/>
            <person name="Shin-I T."/>
            <person name="Kuroki Y."/>
            <person name="Toyoda A."/>
            <person name="Suzuki Y."/>
            <person name="Hashimoto A."/>
            <person name="Yamaguchi K."/>
            <person name="Sugano A."/>
            <person name="Kohara Y."/>
            <person name="Fujiyama A."/>
            <person name="Anterola A."/>
            <person name="Aoki S."/>
            <person name="Ashton N."/>
            <person name="Barbazuk W.B."/>
            <person name="Barker E."/>
            <person name="Bennetzen J."/>
            <person name="Bezanilla M."/>
            <person name="Blankenship R."/>
            <person name="Cho S.H."/>
            <person name="Dutcher S."/>
            <person name="Estelle M."/>
            <person name="Fawcett J.A."/>
            <person name="Gundlach H."/>
            <person name="Hanada K."/>
            <person name="Heyl A."/>
            <person name="Hicks K.A."/>
            <person name="Hugh J."/>
            <person name="Lohr M."/>
            <person name="Mayer K."/>
            <person name="Melkozernov A."/>
            <person name="Murata T."/>
            <person name="Nelson D."/>
            <person name="Pils B."/>
            <person name="Prigge M."/>
            <person name="Reiss B."/>
            <person name="Renner T."/>
            <person name="Rombauts S."/>
            <person name="Rushton P."/>
            <person name="Sanderfoot A."/>
            <person name="Schween G."/>
            <person name="Shiu S.-H."/>
            <person name="Stueber K."/>
            <person name="Theodoulou F.L."/>
            <person name="Tu H."/>
            <person name="Van de Peer Y."/>
            <person name="Verrier P.J."/>
            <person name="Waters E."/>
            <person name="Wood A."/>
            <person name="Yang L."/>
            <person name="Cove D."/>
            <person name="Cuming A."/>
            <person name="Hasebe M."/>
            <person name="Lucas S."/>
            <person name="Mishler D.B."/>
            <person name="Reski R."/>
            <person name="Grigoriev I."/>
            <person name="Quatrano R.S."/>
            <person name="Boore J.L."/>
        </authorList>
    </citation>
    <scope>NUCLEOTIDE SEQUENCE [LARGE SCALE GENOMIC DNA]</scope>
    <source>
        <strain evidence="2 3">cv. Gransden 2004</strain>
    </source>
</reference>
<proteinExistence type="predicted"/>
<dbReference type="Proteomes" id="UP000006727">
    <property type="component" value="Chromosome 13"/>
</dbReference>
<keyword evidence="3" id="KW-1185">Reference proteome</keyword>
<protein>
    <submittedName>
        <fullName evidence="1 2">Uncharacterized protein</fullName>
    </submittedName>
</protein>
<dbReference type="AlphaFoldDB" id="A0A2K1JKU1"/>
<organism evidence="1">
    <name type="scientific">Physcomitrium patens</name>
    <name type="common">Spreading-leaved earth moss</name>
    <name type="synonym">Physcomitrella patens</name>
    <dbReference type="NCBI Taxonomy" id="3218"/>
    <lineage>
        <taxon>Eukaryota</taxon>
        <taxon>Viridiplantae</taxon>
        <taxon>Streptophyta</taxon>
        <taxon>Embryophyta</taxon>
        <taxon>Bryophyta</taxon>
        <taxon>Bryophytina</taxon>
        <taxon>Bryopsida</taxon>
        <taxon>Funariidae</taxon>
        <taxon>Funariales</taxon>
        <taxon>Funariaceae</taxon>
        <taxon>Physcomitrium</taxon>
    </lineage>
</organism>
<reference evidence="2" key="3">
    <citation type="submission" date="2020-12" db="UniProtKB">
        <authorList>
            <consortium name="EnsemblPlants"/>
        </authorList>
    </citation>
    <scope>IDENTIFICATION</scope>
</reference>
<dbReference type="Gramene" id="Pp3c13_5170V3.1">
    <property type="protein sequence ID" value="PAC:32931051.CDS.1"/>
    <property type="gene ID" value="Pp3c13_5170"/>
</dbReference>
<evidence type="ECO:0000313" key="1">
    <source>
        <dbReference type="EMBL" id="PNR42173.1"/>
    </source>
</evidence>
<dbReference type="EnsemblPlants" id="Pp3c13_5170V3.2">
    <property type="protein sequence ID" value="PAC:32931052.CDS.1"/>
    <property type="gene ID" value="Pp3c13_5170"/>
</dbReference>
<accession>A0A2K1JKU1</accession>
<evidence type="ECO:0000313" key="3">
    <source>
        <dbReference type="Proteomes" id="UP000006727"/>
    </source>
</evidence>
<dbReference type="Gramene" id="Pp3c13_5170V3.2">
    <property type="protein sequence ID" value="PAC:32931052.CDS.1"/>
    <property type="gene ID" value="Pp3c13_5170"/>
</dbReference>